<dbReference type="PROSITE" id="PS50913">
    <property type="entry name" value="GRIP"/>
    <property type="match status" value="1"/>
</dbReference>
<reference evidence="3 4" key="1">
    <citation type="submission" date="2016-04" db="EMBL/GenBank/DDBJ databases">
        <title>The genome of Intoshia linei affirms orthonectids as highly simplified spiralians.</title>
        <authorList>
            <person name="Mikhailov K.V."/>
            <person name="Slusarev G.S."/>
            <person name="Nikitin M.A."/>
            <person name="Logacheva M.D."/>
            <person name="Penin A."/>
            <person name="Aleoshin V."/>
            <person name="Panchin Y.V."/>
        </authorList>
    </citation>
    <scope>NUCLEOTIDE SEQUENCE [LARGE SCALE GENOMIC DNA]</scope>
    <source>
        <strain evidence="3">Intl2013</strain>
        <tissue evidence="3">Whole animal</tissue>
    </source>
</reference>
<feature type="coiled-coil region" evidence="1">
    <location>
        <begin position="335"/>
        <end position="397"/>
    </location>
</feature>
<name>A0A177B7B0_9BILA</name>
<feature type="coiled-coil region" evidence="1">
    <location>
        <begin position="47"/>
        <end position="74"/>
    </location>
</feature>
<keyword evidence="4" id="KW-1185">Reference proteome</keyword>
<dbReference type="EMBL" id="LWCA01000178">
    <property type="protein sequence ID" value="OAF70189.1"/>
    <property type="molecule type" value="Genomic_DNA"/>
</dbReference>
<comment type="caution">
    <text evidence="3">The sequence shown here is derived from an EMBL/GenBank/DDBJ whole genome shotgun (WGS) entry which is preliminary data.</text>
</comment>
<sequence>MLQNGLKNLQEPNKCDLKDEKEGKITLRKDELIGETVDEIFTEEKNVDIKNDENVDLKLSLEKKENEVNIIKLETVKFVCDIDKITECGVIFFNFLTEIGYSPDLMKNFLKVPLFSELDSIFSLNIDGNESVNDTKSFLRFIKSFLNDKLNTESFVQKIMEWFIEKSKKNEKEKIVYIKSKFGKNCEIKHERCEFNIKKYEIEIIEILQKLELPYENSEPSSVDEFRCIIMYVIFLIAVNMKMLNSMSLVYVKICELVYKTSIDIPVEEIDSLEIGLVNDSVKIIEQSNLKYSHRQFIDLSLLNEKDTIIKQFEYQIACLEGEIESVKLISKNESDSYNNEIKELQIKFKKLYDEKCDIESKSLKTETNYSMLLDQVKKVGDKLKSEKKDKENLINEAISKKIRHYDEKTLKLEQYIQTLENETCGSREKILKLETDLKNTQNGYEATTKRLKRHMVLLEEDYSSQLLDLRQEYEKNNINFNQVNKEKVQLKTELMNKCLESESLKVDNDAIKMKHSKEQANCNILTKQNNTLKAIIDQLQNEKENKIENEHSYFENKIKLIEDDKNNLKKNCDEIKASAQNIILKDKISLFVEQDKQITDCRKTIDVLNDKLAKFEITNQSNSNTIDKDLIKNLILNYFTSGQSEKINVLKVIENVLSFEGDSKMKWRSVTGIDISSKESLSKEYISFLEKESS</sequence>
<keyword evidence="1" id="KW-0175">Coiled coil</keyword>
<proteinExistence type="predicted"/>
<evidence type="ECO:0000256" key="1">
    <source>
        <dbReference type="SAM" id="Coils"/>
    </source>
</evidence>
<evidence type="ECO:0000313" key="3">
    <source>
        <dbReference type="EMBL" id="OAF70189.1"/>
    </source>
</evidence>
<feature type="domain" description="GRIP" evidence="2">
    <location>
        <begin position="622"/>
        <end position="671"/>
    </location>
</feature>
<dbReference type="OrthoDB" id="425925at2759"/>
<accession>A0A177B7B0</accession>
<gene>
    <name evidence="3" type="ORF">A3Q56_02051</name>
</gene>
<dbReference type="AlphaFoldDB" id="A0A177B7B0"/>
<dbReference type="Proteomes" id="UP000078046">
    <property type="component" value="Unassembled WGS sequence"/>
</dbReference>
<organism evidence="3 4">
    <name type="scientific">Intoshia linei</name>
    <dbReference type="NCBI Taxonomy" id="1819745"/>
    <lineage>
        <taxon>Eukaryota</taxon>
        <taxon>Metazoa</taxon>
        <taxon>Spiralia</taxon>
        <taxon>Lophotrochozoa</taxon>
        <taxon>Mesozoa</taxon>
        <taxon>Orthonectida</taxon>
        <taxon>Rhopaluridae</taxon>
        <taxon>Intoshia</taxon>
    </lineage>
</organism>
<evidence type="ECO:0000313" key="4">
    <source>
        <dbReference type="Proteomes" id="UP000078046"/>
    </source>
</evidence>
<feature type="coiled-coil region" evidence="1">
    <location>
        <begin position="523"/>
        <end position="579"/>
    </location>
</feature>
<protein>
    <recommendedName>
        <fullName evidence="2">GRIP domain-containing protein</fullName>
    </recommendedName>
</protein>
<dbReference type="InterPro" id="IPR000237">
    <property type="entry name" value="GRIP_dom"/>
</dbReference>
<evidence type="ECO:0000259" key="2">
    <source>
        <dbReference type="PROSITE" id="PS50913"/>
    </source>
</evidence>